<reference evidence="2 3" key="1">
    <citation type="submission" date="2015-12" db="EMBL/GenBank/DDBJ databases">
        <authorList>
            <person name="Shamseldin A."/>
            <person name="Moawad H."/>
            <person name="Abd El-Rahim W.M."/>
            <person name="Sadowsky M.J."/>
        </authorList>
    </citation>
    <scope>NUCLEOTIDE SEQUENCE [LARGE SCALE GENOMIC DNA]</scope>
    <source>
        <strain evidence="2 3">SM2</strain>
    </source>
</reference>
<evidence type="ECO:0000256" key="1">
    <source>
        <dbReference type="SAM" id="MobiDB-lite"/>
    </source>
</evidence>
<evidence type="ECO:0008006" key="4">
    <source>
        <dbReference type="Google" id="ProtNLM"/>
    </source>
</evidence>
<dbReference type="PROSITE" id="PS51257">
    <property type="entry name" value="PROKAR_LIPOPROTEIN"/>
    <property type="match status" value="1"/>
</dbReference>
<dbReference type="EMBL" id="CP014544">
    <property type="protein sequence ID" value="AMO68919.1"/>
    <property type="molecule type" value="Genomic_DNA"/>
</dbReference>
<dbReference type="KEGG" id="zal:AZF00_11685"/>
<feature type="region of interest" description="Disordered" evidence="1">
    <location>
        <begin position="426"/>
        <end position="447"/>
    </location>
</feature>
<organism evidence="2 3">
    <name type="scientific">Zhongshania aliphaticivorans</name>
    <dbReference type="NCBI Taxonomy" id="1470434"/>
    <lineage>
        <taxon>Bacteria</taxon>
        <taxon>Pseudomonadati</taxon>
        <taxon>Pseudomonadota</taxon>
        <taxon>Gammaproteobacteria</taxon>
        <taxon>Cellvibrionales</taxon>
        <taxon>Spongiibacteraceae</taxon>
        <taxon>Zhongshania</taxon>
    </lineage>
</organism>
<feature type="compositionally biased region" description="Polar residues" evidence="1">
    <location>
        <begin position="426"/>
        <end position="442"/>
    </location>
</feature>
<dbReference type="SUPFAM" id="SSF53300">
    <property type="entry name" value="vWA-like"/>
    <property type="match status" value="1"/>
</dbReference>
<dbReference type="STRING" id="1470434.AZF00_11685"/>
<evidence type="ECO:0000313" key="2">
    <source>
        <dbReference type="EMBL" id="AMO68919.1"/>
    </source>
</evidence>
<feature type="region of interest" description="Disordered" evidence="1">
    <location>
        <begin position="323"/>
        <end position="345"/>
    </location>
</feature>
<dbReference type="AlphaFoldDB" id="A0A127M6R1"/>
<protein>
    <recommendedName>
        <fullName evidence="4">VWFA domain-containing protein</fullName>
    </recommendedName>
</protein>
<dbReference type="RefSeq" id="WP_008249173.1">
    <property type="nucleotide sequence ID" value="NZ_CP014544.1"/>
</dbReference>
<dbReference type="InterPro" id="IPR036465">
    <property type="entry name" value="vWFA_dom_sf"/>
</dbReference>
<dbReference type="Gene3D" id="3.40.50.410">
    <property type="entry name" value="von Willebrand factor, type A domain"/>
    <property type="match status" value="1"/>
</dbReference>
<sequence length="555" mass="57788">MDFSKILITSVLCWSAMSITGCGGSSSKSAQPAQPITSAAVASEKANIALYGDIAQDKTKEVGDSKPALLLDDDDVNYAGFGMAFAEPEVAEPSVARAQSDTSAIQNDVDEKVATITDALVADGASVNQLVNRSVAGMQSAVAIVVLDVQYISGGRSSADLRNLLLAELGSDAEVTALPVGSGSGREFRVSLAFWKVEQNLLTWLGVFASDFAEQVKAAYGDVNNGAAVTSVRAASTFIKNSQTFAQAEDANNAADILWVIDNSGSMSEEQENLGNGIDQFFDSLNAAALDFRLAVTTTDGSSCEELLTLPDDASANFISPTTPNGKDQWGDDSDGIARPGTSGSPTETGFYCADKVDLTGFDREAAPNIVVFVSDEPENETVFERFPSGADASYSVRDFNTYKQAFVDSGATYFSISGPSTVVRSTFSDPSPASTPNSSCSGDGGTASGGAHFSEIAAITGGSSASICAPSTAWSVMYEQIIQTATGLASSFKLDFPPQPGSIIVKVNGVAVSRDTAHINGFDVLYGSDDASIVFYGEAIPAAGDEIVITYDHL</sequence>
<name>A0A127M6R1_9GAMM</name>
<evidence type="ECO:0000313" key="3">
    <source>
        <dbReference type="Proteomes" id="UP000074119"/>
    </source>
</evidence>
<gene>
    <name evidence="2" type="ORF">AZF00_11685</name>
</gene>
<dbReference type="Proteomes" id="UP000074119">
    <property type="component" value="Chromosome"/>
</dbReference>
<accession>A0A127M6R1</accession>
<proteinExistence type="predicted"/>